<dbReference type="Proteomes" id="UP001374535">
    <property type="component" value="Chromosome 8"/>
</dbReference>
<gene>
    <name evidence="1" type="ORF">V8G54_027473</name>
</gene>
<organism evidence="1 2">
    <name type="scientific">Vigna mungo</name>
    <name type="common">Black gram</name>
    <name type="synonym">Phaseolus mungo</name>
    <dbReference type="NCBI Taxonomy" id="3915"/>
    <lineage>
        <taxon>Eukaryota</taxon>
        <taxon>Viridiplantae</taxon>
        <taxon>Streptophyta</taxon>
        <taxon>Embryophyta</taxon>
        <taxon>Tracheophyta</taxon>
        <taxon>Spermatophyta</taxon>
        <taxon>Magnoliopsida</taxon>
        <taxon>eudicotyledons</taxon>
        <taxon>Gunneridae</taxon>
        <taxon>Pentapetalae</taxon>
        <taxon>rosids</taxon>
        <taxon>fabids</taxon>
        <taxon>Fabales</taxon>
        <taxon>Fabaceae</taxon>
        <taxon>Papilionoideae</taxon>
        <taxon>50 kb inversion clade</taxon>
        <taxon>NPAAA clade</taxon>
        <taxon>indigoferoid/millettioid clade</taxon>
        <taxon>Phaseoleae</taxon>
        <taxon>Vigna</taxon>
    </lineage>
</organism>
<evidence type="ECO:0000313" key="1">
    <source>
        <dbReference type="EMBL" id="WVZ01404.1"/>
    </source>
</evidence>
<dbReference type="EMBL" id="CP144693">
    <property type="protein sequence ID" value="WVZ01404.1"/>
    <property type="molecule type" value="Genomic_DNA"/>
</dbReference>
<sequence>MVVQKSQSAPLENSIGASERAWHQECFIRKEQGDRRWRGGQNSREKFEVLERRRRKMVFWNLGSEEEERLHVERWQCLKSYLKYGLQSERSSFRKLPHDFHYQEISLSLQPDASRAPVSHYHPRKLKGSLGNPTSSFASHSLLLSFSLFQQHQKKGFSIAKSPFVFVHWRLMAGLAPEGTQFDTRQYDSKMNELLSADGEEFFTSYDEVYDSFDAMGLQENLLRGIYAYGVVGSRCGIDLFKTRMPTDPCVATLMLGSL</sequence>
<keyword evidence="2" id="KW-1185">Reference proteome</keyword>
<protein>
    <submittedName>
        <fullName evidence="1">Uncharacterized protein</fullName>
    </submittedName>
</protein>
<accession>A0AAQ3RN39</accession>
<dbReference type="AlphaFoldDB" id="A0AAQ3RN39"/>
<proteinExistence type="predicted"/>
<name>A0AAQ3RN39_VIGMU</name>
<evidence type="ECO:0000313" key="2">
    <source>
        <dbReference type="Proteomes" id="UP001374535"/>
    </source>
</evidence>
<reference evidence="1 2" key="1">
    <citation type="journal article" date="2023" name="Life. Sci Alliance">
        <title>Evolutionary insights into 3D genome organization and epigenetic landscape of Vigna mungo.</title>
        <authorList>
            <person name="Junaid A."/>
            <person name="Singh B."/>
            <person name="Bhatia S."/>
        </authorList>
    </citation>
    <scope>NUCLEOTIDE SEQUENCE [LARGE SCALE GENOMIC DNA]</scope>
    <source>
        <strain evidence="1">Urdbean</strain>
    </source>
</reference>